<protein>
    <submittedName>
        <fullName evidence="3">Peptidase</fullName>
    </submittedName>
</protein>
<dbReference type="InterPro" id="IPR027924">
    <property type="entry name" value="XkdF"/>
</dbReference>
<sequence>MTVRELKNAKITHISYVDKAANKKQFFLTKSADKRPIFQKKVDIITKSEDEQKLVYGVVYEPGVADAHNDFMTAEEIEKAAHEFMKEAQNIDTQHDFTAGAGEIVESYIAPDDLEINGTTIQKGSWVIATKASDEVWEKIQKGEITGYSMAGTAEVEDQEEVSKSEDGIIKSFMKHMGAFFNGHNTAAIEKGEVRDNYARNQQLRNVWAAWDSMESAYYGSRWDNYTNEAVDFDRLLEAIQDFTEIITEIRDGGDVAIAKALEMKPATTLTEEIEKAGRKVSAASMADIETAQTALQNIIDRVSDKEEDELKLEDITKAVADAIAPLDERLQKLEKSGEKVPPAAEENKDDEIVKSVTAAVQKAVEPIEKRLEVIETARGISKQEEKHEEEIQKSNSLWDGVL</sequence>
<gene>
    <name evidence="3" type="ORF">BMBtpLA2_58</name>
</gene>
<feature type="compositionally biased region" description="Basic and acidic residues" evidence="1">
    <location>
        <begin position="381"/>
        <end position="393"/>
    </location>
</feature>
<proteinExistence type="predicted"/>
<accession>A0A1B1P7E4</accession>
<dbReference type="EMBL" id="KX190833">
    <property type="protein sequence ID" value="ANT40018.1"/>
    <property type="molecule type" value="Genomic_DNA"/>
</dbReference>
<dbReference type="Pfam" id="PF14550">
    <property type="entry name" value="Peptidase_S78_2"/>
    <property type="match status" value="1"/>
</dbReference>
<organism evidence="3 4">
    <name type="scientific">Bacillus phage vB_BtS_BMBtp14</name>
    <dbReference type="NCBI Taxonomy" id="1868826"/>
    <lineage>
        <taxon>Viruses</taxon>
        <taxon>Duplodnaviria</taxon>
        <taxon>Heunggongvirae</taxon>
        <taxon>Uroviricota</taxon>
        <taxon>Caudoviricetes</taxon>
        <taxon>Skryabinvirinae</taxon>
        <taxon>Bembunaquatrovirus</taxon>
        <taxon>Bembunaquatrovirus BMBtp14</taxon>
    </lineage>
</organism>
<reference evidence="3 4" key="1">
    <citation type="submission" date="2016-05" db="EMBL/GenBank/DDBJ databases">
        <title>Undiscovered low abundance phages are ubiquitous in bacterial genomes.</title>
        <authorList>
            <person name="Dong Z."/>
            <person name="Liu H."/>
            <person name="Zheng J."/>
            <person name="Peng D."/>
        </authorList>
    </citation>
    <scope>NUCLEOTIDE SEQUENCE [LARGE SCALE GENOMIC DNA]</scope>
</reference>
<keyword evidence="4" id="KW-1185">Reference proteome</keyword>
<evidence type="ECO:0000259" key="2">
    <source>
        <dbReference type="Pfam" id="PF14550"/>
    </source>
</evidence>
<evidence type="ECO:0000256" key="1">
    <source>
        <dbReference type="SAM" id="MobiDB-lite"/>
    </source>
</evidence>
<feature type="region of interest" description="Disordered" evidence="1">
    <location>
        <begin position="381"/>
        <end position="403"/>
    </location>
</feature>
<feature type="domain" description="Phage-like element PBSX protein XkdF" evidence="2">
    <location>
        <begin position="41"/>
        <end position="156"/>
    </location>
</feature>
<dbReference type="Proteomes" id="UP000221937">
    <property type="component" value="Segment"/>
</dbReference>
<name>A0A1B1P7E4_9CAUD</name>
<evidence type="ECO:0000313" key="4">
    <source>
        <dbReference type="Proteomes" id="UP000221937"/>
    </source>
</evidence>
<evidence type="ECO:0000313" key="3">
    <source>
        <dbReference type="EMBL" id="ANT40018.1"/>
    </source>
</evidence>